<proteinExistence type="predicted"/>
<dbReference type="Proteomes" id="UP000308705">
    <property type="component" value="Unassembled WGS sequence"/>
</dbReference>
<keyword evidence="4" id="KW-1185">Reference proteome</keyword>
<dbReference type="AlphaFoldDB" id="A0A4U3MFM2"/>
<dbReference type="InterPro" id="IPR030678">
    <property type="entry name" value="Peptide/Ni-bd"/>
</dbReference>
<organism evidence="3 4">
    <name type="scientific">Herbidospora galbida</name>
    <dbReference type="NCBI Taxonomy" id="2575442"/>
    <lineage>
        <taxon>Bacteria</taxon>
        <taxon>Bacillati</taxon>
        <taxon>Actinomycetota</taxon>
        <taxon>Actinomycetes</taxon>
        <taxon>Streptosporangiales</taxon>
        <taxon>Streptosporangiaceae</taxon>
        <taxon>Herbidospora</taxon>
    </lineage>
</organism>
<dbReference type="PIRSF" id="PIRSF002741">
    <property type="entry name" value="MppA"/>
    <property type="match status" value="1"/>
</dbReference>
<comment type="caution">
    <text evidence="3">The sequence shown here is derived from an EMBL/GenBank/DDBJ whole genome shotgun (WGS) entry which is preliminary data.</text>
</comment>
<dbReference type="Gene3D" id="3.40.190.10">
    <property type="entry name" value="Periplasmic binding protein-like II"/>
    <property type="match status" value="1"/>
</dbReference>
<feature type="chain" id="PRO_5020270769" evidence="1">
    <location>
        <begin position="21"/>
        <end position="581"/>
    </location>
</feature>
<dbReference type="CDD" id="cd08506">
    <property type="entry name" value="PBP2_clavulanate_OppA2"/>
    <property type="match status" value="1"/>
</dbReference>
<accession>A0A4U3MFM2</accession>
<dbReference type="GO" id="GO:0043190">
    <property type="term" value="C:ATP-binding cassette (ABC) transporter complex"/>
    <property type="evidence" value="ECO:0007669"/>
    <property type="project" value="InterPro"/>
</dbReference>
<dbReference type="PANTHER" id="PTHR30290">
    <property type="entry name" value="PERIPLASMIC BINDING COMPONENT OF ABC TRANSPORTER"/>
    <property type="match status" value="1"/>
</dbReference>
<dbReference type="Gene3D" id="3.10.105.10">
    <property type="entry name" value="Dipeptide-binding Protein, Domain 3"/>
    <property type="match status" value="1"/>
</dbReference>
<gene>
    <name evidence="3" type="ORF">FDA94_18360</name>
</gene>
<evidence type="ECO:0000313" key="3">
    <source>
        <dbReference type="EMBL" id="TKK87094.1"/>
    </source>
</evidence>
<dbReference type="GO" id="GO:0042597">
    <property type="term" value="C:periplasmic space"/>
    <property type="evidence" value="ECO:0007669"/>
    <property type="project" value="UniProtKB-ARBA"/>
</dbReference>
<evidence type="ECO:0000259" key="2">
    <source>
        <dbReference type="Pfam" id="PF00496"/>
    </source>
</evidence>
<name>A0A4U3MFM2_9ACTN</name>
<dbReference type="RefSeq" id="WP_137248298.1">
    <property type="nucleotide sequence ID" value="NZ_SZQA01000017.1"/>
</dbReference>
<reference evidence="3 4" key="1">
    <citation type="submission" date="2019-04" db="EMBL/GenBank/DDBJ databases">
        <title>Herbidospora sp. NEAU-GS14.nov., a novel actinomycete isolated from soil.</title>
        <authorList>
            <person name="Han L."/>
        </authorList>
    </citation>
    <scope>NUCLEOTIDE SEQUENCE [LARGE SCALE GENOMIC DNA]</scope>
    <source>
        <strain evidence="3 4">NEAU-GS14</strain>
    </source>
</reference>
<sequence length="581" mass="62865">MRKRAGLLVPALSMVLVACGGGQTTATGSGPQRGGMLRVVGSGDVDHLDPSSSYTVVAYNLGRTWTRQLVTYPAGSDISVAGNVVPDVAAALPKVSDDGKTYTFTLRPDVMWNTSPPRPVVAADFERGLKRLANPVQPSGGISYYTQTIAGFQEFFTAFQKQPKTAAGMAKFMNSTRIAGVQAVNPTTLKIQLTAPASDFLNIMALGFASAAPVEYEKYVPDGPDFRQNTISAGPYQIETYFAGRQILLEHNPVWKQSSDPVRRRWVDRILVTLGQDSPDVVQQQLEAGVADLSWDQPVPTSAIPRLTGNPAYKVYEGSTLNPFLAFNMQSPNNNRALANVKVRQAINYVVNKAAIAQIYGGSKINSVLDGAIPPGSIGYDAAVRPYATPGGRGDVNRCKALLAEAGVANLNLQFPYRTNGNHPKVAQSIAGDLTKCGITTQLIPTAPDDFYGRYLSSVQKSREGKWDIGAPGWIPDWYGNNARSIVVPLFDGRNYTEGSTNYGAYNDPAVNDLITRALTAPDARAAEGLWRRTNARIMADAPIVPLTSQNVPIFHSSRVRNALYTPLTQQFDYTQLWLAS</sequence>
<dbReference type="GO" id="GO:1904680">
    <property type="term" value="F:peptide transmembrane transporter activity"/>
    <property type="evidence" value="ECO:0007669"/>
    <property type="project" value="TreeGrafter"/>
</dbReference>
<dbReference type="PANTHER" id="PTHR30290:SF83">
    <property type="entry name" value="ABC TRANSPORTER SUBSTRATE-BINDING PROTEIN"/>
    <property type="match status" value="1"/>
</dbReference>
<feature type="signal peptide" evidence="1">
    <location>
        <begin position="1"/>
        <end position="20"/>
    </location>
</feature>
<feature type="domain" description="Solute-binding protein family 5" evidence="2">
    <location>
        <begin position="83"/>
        <end position="479"/>
    </location>
</feature>
<dbReference type="GO" id="GO:0015833">
    <property type="term" value="P:peptide transport"/>
    <property type="evidence" value="ECO:0007669"/>
    <property type="project" value="TreeGrafter"/>
</dbReference>
<dbReference type="EMBL" id="SZQA01000017">
    <property type="protein sequence ID" value="TKK87094.1"/>
    <property type="molecule type" value="Genomic_DNA"/>
</dbReference>
<evidence type="ECO:0000313" key="4">
    <source>
        <dbReference type="Proteomes" id="UP000308705"/>
    </source>
</evidence>
<dbReference type="Pfam" id="PF00496">
    <property type="entry name" value="SBP_bac_5"/>
    <property type="match status" value="1"/>
</dbReference>
<dbReference type="OrthoDB" id="5240629at2"/>
<dbReference type="PROSITE" id="PS51257">
    <property type="entry name" value="PROKAR_LIPOPROTEIN"/>
    <property type="match status" value="1"/>
</dbReference>
<dbReference type="SUPFAM" id="SSF53850">
    <property type="entry name" value="Periplasmic binding protein-like II"/>
    <property type="match status" value="1"/>
</dbReference>
<dbReference type="InterPro" id="IPR039424">
    <property type="entry name" value="SBP_5"/>
</dbReference>
<keyword evidence="1" id="KW-0732">Signal</keyword>
<protein>
    <submittedName>
        <fullName evidence="3">ABC transporter substrate-binding protein</fullName>
    </submittedName>
</protein>
<evidence type="ECO:0000256" key="1">
    <source>
        <dbReference type="SAM" id="SignalP"/>
    </source>
</evidence>
<dbReference type="InterPro" id="IPR000914">
    <property type="entry name" value="SBP_5_dom"/>
</dbReference>